<evidence type="ECO:0000313" key="1">
    <source>
        <dbReference type="EMBL" id="KAJ9121382.1"/>
    </source>
</evidence>
<accession>A0ACC2XF88</accession>
<sequence length="620" mass="67045">MGLTFLTNTLFVQDPSALPVKTLLWTVAESIIEVFLLCVVGYILARTGVLDKATQRKVNVLNVSFATPALLGSKVAFSLTPEKLKEMWVIPLGFVIITGVSAAVAWLMGTMFRLSRSQRYVLPSARVIPVLSLSPLPGIWFHVVKRNEQEAHFWGKDDTKDAMLGRALTYLVLYSTLGMMLRWSYGVKLLSQADDETPDISTEQITQEALTAEPVAEPVGVVEATETDPLFDSRKHSQMVEDREEQALRARKSKMGQSVDEGTLAWTSSDAPSGGVALVSSPPAITSPSTETPFFQGAGSVPPLAAGATRRLSAMRRGSTASGSRGSTPLGRGRRTSNSGVSSSHQHHSVRPRAPSRTESGREFWGLPEARTSVGSLSDQEEEGEGSSSDDEEEEDDEWDSSLPFTRNRQFPTPPSTRLRSFARRARHRLHKFASKLNQFMTVPMWSACVSIFVAMIPPLQAQLVRAKPLTQAITSAGQCSIPLTLVVLGAFFYSPAPPVDPSAPPKEPMTLVQRLKSYVGLGATGNGGRSASFPKSSLVVGSPEPSASKATPGENRAVFVAVTSRMIFTPLLFMPVLAVLAKYDLFVAAADPVFIVSSWQVVALELAATLIVSSVRDLV</sequence>
<proteinExistence type="predicted"/>
<evidence type="ECO:0000313" key="2">
    <source>
        <dbReference type="Proteomes" id="UP001234202"/>
    </source>
</evidence>
<organism evidence="1 2">
    <name type="scientific">Naganishia onofrii</name>
    <dbReference type="NCBI Taxonomy" id="1851511"/>
    <lineage>
        <taxon>Eukaryota</taxon>
        <taxon>Fungi</taxon>
        <taxon>Dikarya</taxon>
        <taxon>Basidiomycota</taxon>
        <taxon>Agaricomycotina</taxon>
        <taxon>Tremellomycetes</taxon>
        <taxon>Filobasidiales</taxon>
        <taxon>Filobasidiaceae</taxon>
        <taxon>Naganishia</taxon>
    </lineage>
</organism>
<keyword evidence="2" id="KW-1185">Reference proteome</keyword>
<reference evidence="1" key="1">
    <citation type="submission" date="2023-04" db="EMBL/GenBank/DDBJ databases">
        <title>Draft Genome sequencing of Naganishia species isolated from polar environments using Oxford Nanopore Technology.</title>
        <authorList>
            <person name="Leo P."/>
            <person name="Venkateswaran K."/>
        </authorList>
    </citation>
    <scope>NUCLEOTIDE SEQUENCE</scope>
    <source>
        <strain evidence="1">DBVPG 5303</strain>
    </source>
</reference>
<name>A0ACC2XF88_9TREE</name>
<protein>
    <submittedName>
        <fullName evidence="1">Uncharacterized protein</fullName>
    </submittedName>
</protein>
<comment type="caution">
    <text evidence="1">The sequence shown here is derived from an EMBL/GenBank/DDBJ whole genome shotgun (WGS) entry which is preliminary data.</text>
</comment>
<dbReference type="EMBL" id="JASBWV010000017">
    <property type="protein sequence ID" value="KAJ9121382.1"/>
    <property type="molecule type" value="Genomic_DNA"/>
</dbReference>
<gene>
    <name evidence="1" type="ORF">QFC24_004720</name>
</gene>
<dbReference type="Proteomes" id="UP001234202">
    <property type="component" value="Unassembled WGS sequence"/>
</dbReference>